<evidence type="ECO:0000313" key="3">
    <source>
        <dbReference type="Proteomes" id="UP000585474"/>
    </source>
</evidence>
<reference evidence="2 3" key="1">
    <citation type="submission" date="2019-07" db="EMBL/GenBank/DDBJ databases">
        <title>De Novo Assembly of kiwifruit Actinidia rufa.</title>
        <authorList>
            <person name="Sugita-Konishi S."/>
            <person name="Sato K."/>
            <person name="Mori E."/>
            <person name="Abe Y."/>
            <person name="Kisaki G."/>
            <person name="Hamano K."/>
            <person name="Suezawa K."/>
            <person name="Otani M."/>
            <person name="Fukuda T."/>
            <person name="Manabe T."/>
            <person name="Gomi K."/>
            <person name="Tabuchi M."/>
            <person name="Akimitsu K."/>
            <person name="Kataoka I."/>
        </authorList>
    </citation>
    <scope>NUCLEOTIDE SEQUENCE [LARGE SCALE GENOMIC DNA]</scope>
    <source>
        <strain evidence="3">cv. Fuchu</strain>
    </source>
</reference>
<feature type="region of interest" description="Disordered" evidence="1">
    <location>
        <begin position="1"/>
        <end position="49"/>
    </location>
</feature>
<feature type="region of interest" description="Disordered" evidence="1">
    <location>
        <begin position="62"/>
        <end position="84"/>
    </location>
</feature>
<organism evidence="2 3">
    <name type="scientific">Actinidia rufa</name>
    <dbReference type="NCBI Taxonomy" id="165716"/>
    <lineage>
        <taxon>Eukaryota</taxon>
        <taxon>Viridiplantae</taxon>
        <taxon>Streptophyta</taxon>
        <taxon>Embryophyta</taxon>
        <taxon>Tracheophyta</taxon>
        <taxon>Spermatophyta</taxon>
        <taxon>Magnoliopsida</taxon>
        <taxon>eudicotyledons</taxon>
        <taxon>Gunneridae</taxon>
        <taxon>Pentapetalae</taxon>
        <taxon>asterids</taxon>
        <taxon>Ericales</taxon>
        <taxon>Actinidiaceae</taxon>
        <taxon>Actinidia</taxon>
    </lineage>
</organism>
<feature type="compositionally biased region" description="Acidic residues" evidence="1">
    <location>
        <begin position="62"/>
        <end position="73"/>
    </location>
</feature>
<dbReference type="Proteomes" id="UP000585474">
    <property type="component" value="Unassembled WGS sequence"/>
</dbReference>
<protein>
    <submittedName>
        <fullName evidence="2">RS2-interacting KH protein</fullName>
    </submittedName>
</protein>
<dbReference type="AlphaFoldDB" id="A0A7J0H812"/>
<dbReference type="EMBL" id="BJWL01000027">
    <property type="protein sequence ID" value="GFZ19240.1"/>
    <property type="molecule type" value="Genomic_DNA"/>
</dbReference>
<feature type="compositionally biased region" description="Pro residues" evidence="1">
    <location>
        <begin position="15"/>
        <end position="32"/>
    </location>
</feature>
<proteinExistence type="predicted"/>
<sequence>MPAPQKLVKPSISRMPPPPPRILPPPPPPPKFNSPKPASSIVLDKSKPESVPDTLIKLLEYGEEDDDPDEITDEPYRSNSNGLGARKPFWAEVHKECIATDLDGMKLLMEVKMN</sequence>
<comment type="caution">
    <text evidence="2">The sequence shown here is derived from an EMBL/GenBank/DDBJ whole genome shotgun (WGS) entry which is preliminary data.</text>
</comment>
<accession>A0A7J0H812</accession>
<keyword evidence="3" id="KW-1185">Reference proteome</keyword>
<evidence type="ECO:0000313" key="2">
    <source>
        <dbReference type="EMBL" id="GFZ19240.1"/>
    </source>
</evidence>
<gene>
    <name evidence="2" type="ORF">Acr_27g0009790</name>
</gene>
<evidence type="ECO:0000256" key="1">
    <source>
        <dbReference type="SAM" id="MobiDB-lite"/>
    </source>
</evidence>
<name>A0A7J0H812_9ERIC</name>